<dbReference type="Proteomes" id="UP000663880">
    <property type="component" value="Unassembled WGS sequence"/>
</dbReference>
<evidence type="ECO:0000313" key="2">
    <source>
        <dbReference type="EMBL" id="CAF4923540.1"/>
    </source>
</evidence>
<gene>
    <name evidence="2" type="ORF">PMACD_LOCUS13241</name>
</gene>
<keyword evidence="3" id="KW-1185">Reference proteome</keyword>
<accession>A0A821WE81</accession>
<name>A0A821WE81_9NEOP</name>
<organism evidence="2 3">
    <name type="scientific">Pieris macdunnoughi</name>
    <dbReference type="NCBI Taxonomy" id="345717"/>
    <lineage>
        <taxon>Eukaryota</taxon>
        <taxon>Metazoa</taxon>
        <taxon>Ecdysozoa</taxon>
        <taxon>Arthropoda</taxon>
        <taxon>Hexapoda</taxon>
        <taxon>Insecta</taxon>
        <taxon>Pterygota</taxon>
        <taxon>Neoptera</taxon>
        <taxon>Endopterygota</taxon>
        <taxon>Lepidoptera</taxon>
        <taxon>Glossata</taxon>
        <taxon>Ditrysia</taxon>
        <taxon>Papilionoidea</taxon>
        <taxon>Pieridae</taxon>
        <taxon>Pierinae</taxon>
        <taxon>Pieris</taxon>
    </lineage>
</organism>
<reference evidence="2" key="1">
    <citation type="submission" date="2021-02" db="EMBL/GenBank/DDBJ databases">
        <authorList>
            <person name="Steward A R."/>
        </authorList>
    </citation>
    <scope>NUCLEOTIDE SEQUENCE</scope>
</reference>
<feature type="region of interest" description="Disordered" evidence="1">
    <location>
        <begin position="108"/>
        <end position="130"/>
    </location>
</feature>
<comment type="caution">
    <text evidence="2">The sequence shown here is derived from an EMBL/GenBank/DDBJ whole genome shotgun (WGS) entry which is preliminary data.</text>
</comment>
<evidence type="ECO:0000256" key="1">
    <source>
        <dbReference type="SAM" id="MobiDB-lite"/>
    </source>
</evidence>
<feature type="region of interest" description="Disordered" evidence="1">
    <location>
        <begin position="29"/>
        <end position="67"/>
    </location>
</feature>
<dbReference type="AlphaFoldDB" id="A0A821WE81"/>
<evidence type="ECO:0000313" key="3">
    <source>
        <dbReference type="Proteomes" id="UP000663880"/>
    </source>
</evidence>
<sequence length="130" mass="14207">MAHRDHSMEAAGLVGMEGSEEGRVHTVRNNLYKTTGTGHSGRRMAGSKARRTHMDHSTGSSTARMDRSMAHMAGRVGSAVGMMEDKVGKAGRVDTKVVDKVVDTKAVGTDRNRGSRDHKDRNTPFFEFSF</sequence>
<proteinExistence type="predicted"/>
<dbReference type="EMBL" id="CAJOBZ010000061">
    <property type="protein sequence ID" value="CAF4923540.1"/>
    <property type="molecule type" value="Genomic_DNA"/>
</dbReference>
<protein>
    <submittedName>
        <fullName evidence="2">Uncharacterized protein</fullName>
    </submittedName>
</protein>
<feature type="compositionally biased region" description="Basic and acidic residues" evidence="1">
    <location>
        <begin position="108"/>
        <end position="122"/>
    </location>
</feature>